<dbReference type="PANTHER" id="PTHR43249">
    <property type="entry name" value="UDP-N-ACETYL-2-AMINO-2-DEOXY-D-GLUCURONATE OXIDASE"/>
    <property type="match status" value="1"/>
</dbReference>
<accession>A0A1M7L5D2</accession>
<evidence type="ECO:0000259" key="1">
    <source>
        <dbReference type="Pfam" id="PF01408"/>
    </source>
</evidence>
<dbReference type="Pfam" id="PF02894">
    <property type="entry name" value="GFO_IDH_MocA_C"/>
    <property type="match status" value="1"/>
</dbReference>
<dbReference type="Gene3D" id="3.40.50.720">
    <property type="entry name" value="NAD(P)-binding Rossmann-like Domain"/>
    <property type="match status" value="1"/>
</dbReference>
<dbReference type="AlphaFoldDB" id="A0A1M7L5D2"/>
<sequence length="325" mass="37486">MKNFALIGASGYIAPRHLKAIKDTNNLLIAALDRFDSVGIMDSFFPDADFFVETERFDRHIEKLKHEQNITPDYFSICTPNYLHDSHIRMALRRGADAICEKPLVLNPWNLDALQNMEEETGQRVWNILQLRLHESIINLKKKVDAAPKDKIFEVDLTYLTSRGNWYYTSWKGDRDKSGGIATNIGVHFYDMLSWVFGDLQRNDVHVQTHDRAAGYLEFKRARVRWFLSINYDVLPEEIKVKGQRTFRSITIEGDELEFSGGFTDLHTKVYQGILDGQGYGLEDARKSIEIVNDIRNAEPIGLKGEYHPFAKKELVSHPFIKGKF</sequence>
<dbReference type="Pfam" id="PF01408">
    <property type="entry name" value="GFO_IDH_MocA"/>
    <property type="match status" value="1"/>
</dbReference>
<organism evidence="3 4">
    <name type="scientific">Salegentibacter salegens</name>
    <dbReference type="NCBI Taxonomy" id="143223"/>
    <lineage>
        <taxon>Bacteria</taxon>
        <taxon>Pseudomonadati</taxon>
        <taxon>Bacteroidota</taxon>
        <taxon>Flavobacteriia</taxon>
        <taxon>Flavobacteriales</taxon>
        <taxon>Flavobacteriaceae</taxon>
        <taxon>Salegentibacter</taxon>
    </lineage>
</organism>
<keyword evidence="4" id="KW-1185">Reference proteome</keyword>
<feature type="domain" description="Gfo/Idh/MocA-like oxidoreductase C-terminal" evidence="2">
    <location>
        <begin position="153"/>
        <end position="229"/>
    </location>
</feature>
<dbReference type="Proteomes" id="UP000190235">
    <property type="component" value="Chromosome I"/>
</dbReference>
<proteinExistence type="predicted"/>
<evidence type="ECO:0000259" key="2">
    <source>
        <dbReference type="Pfam" id="PF02894"/>
    </source>
</evidence>
<dbReference type="InterPro" id="IPR000683">
    <property type="entry name" value="Gfo/Idh/MocA-like_OxRdtase_N"/>
</dbReference>
<feature type="domain" description="Gfo/Idh/MocA-like oxidoreductase N-terminal" evidence="1">
    <location>
        <begin position="3"/>
        <end position="126"/>
    </location>
</feature>
<dbReference type="STRING" id="143223.SAMN05878281_1741"/>
<name>A0A1M7L5D2_9FLAO</name>
<evidence type="ECO:0000313" key="3">
    <source>
        <dbReference type="EMBL" id="SHM73112.1"/>
    </source>
</evidence>
<dbReference type="InterPro" id="IPR052515">
    <property type="entry name" value="Gfo/Idh/MocA_Oxidoreductase"/>
</dbReference>
<evidence type="ECO:0000313" key="4">
    <source>
        <dbReference type="Proteomes" id="UP000190235"/>
    </source>
</evidence>
<dbReference type="EMBL" id="LT670848">
    <property type="protein sequence ID" value="SHM73112.1"/>
    <property type="molecule type" value="Genomic_DNA"/>
</dbReference>
<dbReference type="InterPro" id="IPR004104">
    <property type="entry name" value="Gfo/Idh/MocA-like_OxRdtase_C"/>
</dbReference>
<dbReference type="RefSeq" id="WP_079734883.1">
    <property type="nucleotide sequence ID" value="NZ_LT670848.1"/>
</dbReference>
<dbReference type="GO" id="GO:0000166">
    <property type="term" value="F:nucleotide binding"/>
    <property type="evidence" value="ECO:0007669"/>
    <property type="project" value="InterPro"/>
</dbReference>
<reference evidence="4" key="1">
    <citation type="submission" date="2016-11" db="EMBL/GenBank/DDBJ databases">
        <authorList>
            <person name="Varghese N."/>
            <person name="Submissions S."/>
        </authorList>
    </citation>
    <scope>NUCLEOTIDE SEQUENCE [LARGE SCALE GENOMIC DNA]</scope>
    <source>
        <strain evidence="4">ACAM 48</strain>
    </source>
</reference>
<dbReference type="SUPFAM" id="SSF55347">
    <property type="entry name" value="Glyceraldehyde-3-phosphate dehydrogenase-like, C-terminal domain"/>
    <property type="match status" value="1"/>
</dbReference>
<dbReference type="OrthoDB" id="9815825at2"/>
<gene>
    <name evidence="3" type="ORF">SAMN05878281_1741</name>
</gene>
<dbReference type="Gene3D" id="3.30.360.10">
    <property type="entry name" value="Dihydrodipicolinate Reductase, domain 2"/>
    <property type="match status" value="1"/>
</dbReference>
<dbReference type="InterPro" id="IPR036291">
    <property type="entry name" value="NAD(P)-bd_dom_sf"/>
</dbReference>
<dbReference type="PANTHER" id="PTHR43249:SF1">
    <property type="entry name" value="D-GLUCOSIDE 3-DEHYDROGENASE"/>
    <property type="match status" value="1"/>
</dbReference>
<protein>
    <submittedName>
        <fullName evidence="3">UDP-N-acetyl-2-amino-2-deoxyglucuronate dehydrogenase</fullName>
    </submittedName>
</protein>
<dbReference type="SUPFAM" id="SSF51735">
    <property type="entry name" value="NAD(P)-binding Rossmann-fold domains"/>
    <property type="match status" value="1"/>
</dbReference>